<organism evidence="3 4">
    <name type="scientific">Streptomyces sparsogenes DSM 40356</name>
    <dbReference type="NCBI Taxonomy" id="1331668"/>
    <lineage>
        <taxon>Bacteria</taxon>
        <taxon>Bacillati</taxon>
        <taxon>Actinomycetota</taxon>
        <taxon>Actinomycetes</taxon>
        <taxon>Kitasatosporales</taxon>
        <taxon>Streptomycetaceae</taxon>
        <taxon>Streptomyces</taxon>
    </lineage>
</organism>
<gene>
    <name evidence="3" type="ORF">SPAR_03311</name>
</gene>
<dbReference type="InterPro" id="IPR013154">
    <property type="entry name" value="ADH-like_N"/>
</dbReference>
<evidence type="ECO:0000313" key="4">
    <source>
        <dbReference type="Proteomes" id="UP000186168"/>
    </source>
</evidence>
<feature type="domain" description="Enoyl reductase (ER)" evidence="2">
    <location>
        <begin position="10"/>
        <end position="309"/>
    </location>
</feature>
<evidence type="ECO:0000256" key="1">
    <source>
        <dbReference type="ARBA" id="ARBA00022857"/>
    </source>
</evidence>
<dbReference type="SUPFAM" id="SSF50129">
    <property type="entry name" value="GroES-like"/>
    <property type="match status" value="1"/>
</dbReference>
<dbReference type="Gene3D" id="3.90.180.10">
    <property type="entry name" value="Medium-chain alcohol dehydrogenases, catalytic domain"/>
    <property type="match status" value="1"/>
</dbReference>
<keyword evidence="4" id="KW-1185">Reference proteome</keyword>
<comment type="caution">
    <text evidence="3">The sequence shown here is derived from an EMBL/GenBank/DDBJ whole genome shotgun (WGS) entry which is preliminary data.</text>
</comment>
<dbReference type="InterPro" id="IPR011032">
    <property type="entry name" value="GroES-like_sf"/>
</dbReference>
<dbReference type="SMART" id="SM00829">
    <property type="entry name" value="PKS_ER"/>
    <property type="match status" value="1"/>
</dbReference>
<sequence length="311" mass="31582">MRAVVVREFGGPEALEVVEVPVPEPGAGQIRIRVEAAAVNPVDALVRSGGTVRNGMALPRERYGIGWDAAGTVDALGAGVTGFAVGDRVIGMIDRLDLPLGAYAEYALLEAAETAPAPSGASAAEAATLPLGALTADQALADLALERGRTVLVSGAAGSVGGFGVALAAERGLRVVAVAGERDEKLVRALGAEHFVPRSAEVAHAVRRLVPGGVDGVLDTAPLGVTALEALRFGGAFVSTVPGAAPVPRRRTRVSTVWVGADGERLAGLSALAGAGRLPLRVAETLPLDRAADAHRRLAEGGLRGRLVLLP</sequence>
<dbReference type="Proteomes" id="UP000186168">
    <property type="component" value="Unassembled WGS sequence"/>
</dbReference>
<dbReference type="InterPro" id="IPR051603">
    <property type="entry name" value="Zinc-ADH_QOR/CCCR"/>
</dbReference>
<evidence type="ECO:0000259" key="2">
    <source>
        <dbReference type="SMART" id="SM00829"/>
    </source>
</evidence>
<dbReference type="EMBL" id="ASQP01000054">
    <property type="protein sequence ID" value="OMI40946.1"/>
    <property type="molecule type" value="Genomic_DNA"/>
</dbReference>
<dbReference type="Gene3D" id="3.40.50.720">
    <property type="entry name" value="NAD(P)-binding Rossmann-like Domain"/>
    <property type="match status" value="1"/>
</dbReference>
<name>A0A1R1SRL3_9ACTN</name>
<dbReference type="InterPro" id="IPR036291">
    <property type="entry name" value="NAD(P)-bd_dom_sf"/>
</dbReference>
<dbReference type="Pfam" id="PF08240">
    <property type="entry name" value="ADH_N"/>
    <property type="match status" value="1"/>
</dbReference>
<dbReference type="InterPro" id="IPR020843">
    <property type="entry name" value="ER"/>
</dbReference>
<proteinExistence type="predicted"/>
<protein>
    <submittedName>
        <fullName evidence="3">Alcohol dehydrogenase zinc-binding domain-containing protein</fullName>
    </submittedName>
</protein>
<dbReference type="PANTHER" id="PTHR44154">
    <property type="entry name" value="QUINONE OXIDOREDUCTASE"/>
    <property type="match status" value="1"/>
</dbReference>
<accession>A0A1R1SRL3</accession>
<dbReference type="STRING" id="67365.GCA_001704635_00597"/>
<dbReference type="Pfam" id="PF13602">
    <property type="entry name" value="ADH_zinc_N_2"/>
    <property type="match status" value="1"/>
</dbReference>
<dbReference type="PANTHER" id="PTHR44154:SF1">
    <property type="entry name" value="QUINONE OXIDOREDUCTASE"/>
    <property type="match status" value="1"/>
</dbReference>
<reference evidence="3 4" key="1">
    <citation type="submission" date="2013-05" db="EMBL/GenBank/DDBJ databases">
        <title>Genome sequence of Streptomyces sparsogenes DSM 40356.</title>
        <authorList>
            <person name="Coyne S."/>
            <person name="Seebeck F.P."/>
        </authorList>
    </citation>
    <scope>NUCLEOTIDE SEQUENCE [LARGE SCALE GENOMIC DNA]</scope>
    <source>
        <strain evidence="3 4">DSM 40356</strain>
    </source>
</reference>
<dbReference type="CDD" id="cd05289">
    <property type="entry name" value="MDR_like_2"/>
    <property type="match status" value="1"/>
</dbReference>
<dbReference type="GO" id="GO:0016491">
    <property type="term" value="F:oxidoreductase activity"/>
    <property type="evidence" value="ECO:0007669"/>
    <property type="project" value="InterPro"/>
</dbReference>
<dbReference type="RefSeq" id="WP_065965555.1">
    <property type="nucleotide sequence ID" value="NZ_ASQP01000054.1"/>
</dbReference>
<dbReference type="GeneID" id="96745786"/>
<evidence type="ECO:0000313" key="3">
    <source>
        <dbReference type="EMBL" id="OMI40946.1"/>
    </source>
</evidence>
<dbReference type="AlphaFoldDB" id="A0A1R1SRL3"/>
<dbReference type="SUPFAM" id="SSF51735">
    <property type="entry name" value="NAD(P)-binding Rossmann-fold domains"/>
    <property type="match status" value="1"/>
</dbReference>
<keyword evidence="1" id="KW-0521">NADP</keyword>